<evidence type="ECO:0000313" key="2">
    <source>
        <dbReference type="EMBL" id="CAF1181207.1"/>
    </source>
</evidence>
<dbReference type="AlphaFoldDB" id="A0A814KKV7"/>
<dbReference type="EMBL" id="CAJNOU010000636">
    <property type="protein sequence ID" value="CAF1052987.1"/>
    <property type="molecule type" value="Genomic_DNA"/>
</dbReference>
<reference evidence="1" key="1">
    <citation type="submission" date="2021-02" db="EMBL/GenBank/DDBJ databases">
        <authorList>
            <person name="Nowell W R."/>
        </authorList>
    </citation>
    <scope>NUCLEOTIDE SEQUENCE</scope>
</reference>
<gene>
    <name evidence="4" type="ORF">FNK824_LOCUS8477</name>
    <name evidence="3" type="ORF">OTI717_LOCUS9475</name>
    <name evidence="2" type="ORF">RFH988_LOCUS23520</name>
    <name evidence="1" type="ORF">SEV965_LOCUS13438</name>
</gene>
<evidence type="ECO:0000313" key="1">
    <source>
        <dbReference type="EMBL" id="CAF1052987.1"/>
    </source>
</evidence>
<evidence type="ECO:0000313" key="5">
    <source>
        <dbReference type="Proteomes" id="UP000663889"/>
    </source>
</evidence>
<sequence length="114" mass="13218">MPTCPRCRCSHSVHGTNGRGTLHGLHDVFSTGSLHHSFAKVMDVFTRAIDALIAFARKNFYDDLHDFNTFCRQRGPVRRFIDGIYDFGYVGSKTRYCFFRRGEKARIYFCDSEH</sequence>
<dbReference type="Proteomes" id="UP000663889">
    <property type="component" value="Unassembled WGS sequence"/>
</dbReference>
<dbReference type="Proteomes" id="UP000663823">
    <property type="component" value="Unassembled WGS sequence"/>
</dbReference>
<protein>
    <submittedName>
        <fullName evidence="1">Uncharacterized protein</fullName>
    </submittedName>
</protein>
<dbReference type="EMBL" id="CAJOBE010000839">
    <property type="protein sequence ID" value="CAF3690602.1"/>
    <property type="molecule type" value="Genomic_DNA"/>
</dbReference>
<dbReference type="Proteomes" id="UP000663874">
    <property type="component" value="Unassembled WGS sequence"/>
</dbReference>
<dbReference type="Proteomes" id="UP000663882">
    <property type="component" value="Unassembled WGS sequence"/>
</dbReference>
<organism evidence="1 5">
    <name type="scientific">Rotaria sordida</name>
    <dbReference type="NCBI Taxonomy" id="392033"/>
    <lineage>
        <taxon>Eukaryota</taxon>
        <taxon>Metazoa</taxon>
        <taxon>Spiralia</taxon>
        <taxon>Gnathifera</taxon>
        <taxon>Rotifera</taxon>
        <taxon>Eurotatoria</taxon>
        <taxon>Bdelloidea</taxon>
        <taxon>Philodinida</taxon>
        <taxon>Philodinidae</taxon>
        <taxon>Rotaria</taxon>
    </lineage>
</organism>
<evidence type="ECO:0000313" key="3">
    <source>
        <dbReference type="EMBL" id="CAF3652963.1"/>
    </source>
</evidence>
<evidence type="ECO:0000313" key="4">
    <source>
        <dbReference type="EMBL" id="CAF3690602.1"/>
    </source>
</evidence>
<dbReference type="EMBL" id="CAJOAX010000805">
    <property type="protein sequence ID" value="CAF3652963.1"/>
    <property type="molecule type" value="Genomic_DNA"/>
</dbReference>
<proteinExistence type="predicted"/>
<comment type="caution">
    <text evidence="1">The sequence shown here is derived from an EMBL/GenBank/DDBJ whole genome shotgun (WGS) entry which is preliminary data.</text>
</comment>
<accession>A0A814KKV7</accession>
<name>A0A814KKV7_9BILA</name>
<dbReference type="EMBL" id="CAJNOO010001636">
    <property type="protein sequence ID" value="CAF1181207.1"/>
    <property type="molecule type" value="Genomic_DNA"/>
</dbReference>